<accession>A0A8H6B217</accession>
<dbReference type="GeneID" id="59254248"/>
<dbReference type="EMBL" id="JABFCT010000002">
    <property type="protein sequence ID" value="KAF5877944.1"/>
    <property type="molecule type" value="Genomic_DNA"/>
</dbReference>
<gene>
    <name evidence="1" type="ORF">Bfra_000109</name>
</gene>
<reference evidence="1 2" key="1">
    <citation type="journal article" date="2020" name="Phytopathology">
        <title>A high-quality genome resource of Botrytis fragariae, a new and rapidly spreading fungal pathogen causing strawberry gray mold in the U.S.A.</title>
        <authorList>
            <person name="Wu Y."/>
            <person name="Saski C.A."/>
            <person name="Schnabel G."/>
            <person name="Xiao S."/>
            <person name="Hu M."/>
        </authorList>
    </citation>
    <scope>NUCLEOTIDE SEQUENCE [LARGE SCALE GENOMIC DNA]</scope>
    <source>
        <strain evidence="1 2">BVB16</strain>
    </source>
</reference>
<dbReference type="OrthoDB" id="10262413at2759"/>
<evidence type="ECO:0000313" key="2">
    <source>
        <dbReference type="Proteomes" id="UP000531561"/>
    </source>
</evidence>
<comment type="caution">
    <text evidence="1">The sequence shown here is derived from an EMBL/GenBank/DDBJ whole genome shotgun (WGS) entry which is preliminary data.</text>
</comment>
<protein>
    <submittedName>
        <fullName evidence="1">Uncharacterized protein</fullName>
    </submittedName>
</protein>
<evidence type="ECO:0000313" key="1">
    <source>
        <dbReference type="EMBL" id="KAF5877944.1"/>
    </source>
</evidence>
<keyword evidence="2" id="KW-1185">Reference proteome</keyword>
<name>A0A8H6B217_9HELO</name>
<sequence>MLGEWPALGERTDALFTSDIADNIYSILKDFPGQYSPVWEVNNLYYQILTPIIRSINPTALAETSKVLLHICFRVWCLKSLPINPTSFLISEPCSHRSSNLSSYSIPLSPTSTEDYITSSLSILTSPITNFASFLQNVNCKAVGPTRSLSLPLYSNT</sequence>
<organism evidence="1 2">
    <name type="scientific">Botrytis fragariae</name>
    <dbReference type="NCBI Taxonomy" id="1964551"/>
    <lineage>
        <taxon>Eukaryota</taxon>
        <taxon>Fungi</taxon>
        <taxon>Dikarya</taxon>
        <taxon>Ascomycota</taxon>
        <taxon>Pezizomycotina</taxon>
        <taxon>Leotiomycetes</taxon>
        <taxon>Helotiales</taxon>
        <taxon>Sclerotiniaceae</taxon>
        <taxon>Botrytis</taxon>
    </lineage>
</organism>
<dbReference type="AlphaFoldDB" id="A0A8H6B217"/>
<proteinExistence type="predicted"/>
<dbReference type="Proteomes" id="UP000531561">
    <property type="component" value="Unassembled WGS sequence"/>
</dbReference>
<dbReference type="RefSeq" id="XP_037196889.1">
    <property type="nucleotide sequence ID" value="XM_037330556.1"/>
</dbReference>